<dbReference type="AlphaFoldDB" id="A0AAE0D7U2"/>
<name>A0AAE0D7U2_COLKA</name>
<evidence type="ECO:0000256" key="1">
    <source>
        <dbReference type="SAM" id="Phobius"/>
    </source>
</evidence>
<feature type="transmembrane region" description="Helical" evidence="1">
    <location>
        <begin position="120"/>
        <end position="137"/>
    </location>
</feature>
<gene>
    <name evidence="2" type="ORF">CKAH01_15074</name>
</gene>
<protein>
    <submittedName>
        <fullName evidence="2">Uncharacterized protein</fullName>
    </submittedName>
</protein>
<keyword evidence="1" id="KW-0812">Transmembrane</keyword>
<comment type="caution">
    <text evidence="2">The sequence shown here is derived from an EMBL/GenBank/DDBJ whole genome shotgun (WGS) entry which is preliminary data.</text>
</comment>
<keyword evidence="1" id="KW-1133">Transmembrane helix</keyword>
<sequence>MEIWAFANIYTAGPTASSVQSPSSTVTELSQMCTWTQRGGPSTTTATRTTSLPNTLTSAHRFWNATPIQDTRNISTVISVTTTIPSSSLEPSWTYDKPTMHISTAVPVSATVSHRARCDCLAAFFILLVVVSLWEYIG</sequence>
<keyword evidence="1" id="KW-0472">Membrane</keyword>
<evidence type="ECO:0000313" key="2">
    <source>
        <dbReference type="EMBL" id="KAK2769707.1"/>
    </source>
</evidence>
<reference evidence="2" key="1">
    <citation type="submission" date="2023-02" db="EMBL/GenBank/DDBJ databases">
        <title>Colletotrichum kahawae CIFC_Que2 genome sequencing and assembly.</title>
        <authorList>
            <person name="Baroncelli R."/>
        </authorList>
    </citation>
    <scope>NUCLEOTIDE SEQUENCE</scope>
    <source>
        <strain evidence="2">CIFC_Que2</strain>
    </source>
</reference>
<evidence type="ECO:0000313" key="3">
    <source>
        <dbReference type="Proteomes" id="UP001281614"/>
    </source>
</evidence>
<dbReference type="EMBL" id="VYYT01000107">
    <property type="protein sequence ID" value="KAK2769707.1"/>
    <property type="molecule type" value="Genomic_DNA"/>
</dbReference>
<organism evidence="2 3">
    <name type="scientific">Colletotrichum kahawae</name>
    <name type="common">Coffee berry disease fungus</name>
    <dbReference type="NCBI Taxonomy" id="34407"/>
    <lineage>
        <taxon>Eukaryota</taxon>
        <taxon>Fungi</taxon>
        <taxon>Dikarya</taxon>
        <taxon>Ascomycota</taxon>
        <taxon>Pezizomycotina</taxon>
        <taxon>Sordariomycetes</taxon>
        <taxon>Hypocreomycetidae</taxon>
        <taxon>Glomerellales</taxon>
        <taxon>Glomerellaceae</taxon>
        <taxon>Colletotrichum</taxon>
        <taxon>Colletotrichum gloeosporioides species complex</taxon>
    </lineage>
</organism>
<proteinExistence type="predicted"/>
<keyword evidence="3" id="KW-1185">Reference proteome</keyword>
<accession>A0AAE0D7U2</accession>
<dbReference type="Proteomes" id="UP001281614">
    <property type="component" value="Unassembled WGS sequence"/>
</dbReference>